<accession>A0A9P6B8H0</accession>
<evidence type="ECO:0000313" key="4">
    <source>
        <dbReference type="Proteomes" id="UP000886523"/>
    </source>
</evidence>
<keyword evidence="2" id="KW-0812">Transmembrane</keyword>
<feature type="compositionally biased region" description="Low complexity" evidence="1">
    <location>
        <begin position="11"/>
        <end position="30"/>
    </location>
</feature>
<sequence>MSSSGRPSPTNGGIFPSPSFGSPPDNGSSSSNSLYLFTFLTTLLLLLAVSCGIVFRSFVLRRRFRRRVEAAIAAGVLLPEQVDALRRRGPPIGEKPKMFEVHIDGRHKEGYEPSSPAHKILPMSGLTSWY</sequence>
<keyword evidence="2" id="KW-1133">Transmembrane helix</keyword>
<evidence type="ECO:0000313" key="3">
    <source>
        <dbReference type="EMBL" id="KAF9519694.1"/>
    </source>
</evidence>
<gene>
    <name evidence="3" type="ORF">BS47DRAFT_1336789</name>
</gene>
<keyword evidence="4" id="KW-1185">Reference proteome</keyword>
<feature type="region of interest" description="Disordered" evidence="1">
    <location>
        <begin position="1"/>
        <end position="30"/>
    </location>
</feature>
<keyword evidence="2" id="KW-0472">Membrane</keyword>
<reference evidence="3" key="1">
    <citation type="journal article" date="2020" name="Nat. Commun.">
        <title>Large-scale genome sequencing of mycorrhizal fungi provides insights into the early evolution of symbiotic traits.</title>
        <authorList>
            <person name="Miyauchi S."/>
            <person name="Kiss E."/>
            <person name="Kuo A."/>
            <person name="Drula E."/>
            <person name="Kohler A."/>
            <person name="Sanchez-Garcia M."/>
            <person name="Morin E."/>
            <person name="Andreopoulos B."/>
            <person name="Barry K.W."/>
            <person name="Bonito G."/>
            <person name="Buee M."/>
            <person name="Carver A."/>
            <person name="Chen C."/>
            <person name="Cichocki N."/>
            <person name="Clum A."/>
            <person name="Culley D."/>
            <person name="Crous P.W."/>
            <person name="Fauchery L."/>
            <person name="Girlanda M."/>
            <person name="Hayes R.D."/>
            <person name="Keri Z."/>
            <person name="LaButti K."/>
            <person name="Lipzen A."/>
            <person name="Lombard V."/>
            <person name="Magnuson J."/>
            <person name="Maillard F."/>
            <person name="Murat C."/>
            <person name="Nolan M."/>
            <person name="Ohm R.A."/>
            <person name="Pangilinan J."/>
            <person name="Pereira M.F."/>
            <person name="Perotto S."/>
            <person name="Peter M."/>
            <person name="Pfister S."/>
            <person name="Riley R."/>
            <person name="Sitrit Y."/>
            <person name="Stielow J.B."/>
            <person name="Szollosi G."/>
            <person name="Zifcakova L."/>
            <person name="Stursova M."/>
            <person name="Spatafora J.W."/>
            <person name="Tedersoo L."/>
            <person name="Vaario L.M."/>
            <person name="Yamada A."/>
            <person name="Yan M."/>
            <person name="Wang P."/>
            <person name="Xu J."/>
            <person name="Bruns T."/>
            <person name="Baldrian P."/>
            <person name="Vilgalys R."/>
            <person name="Dunand C."/>
            <person name="Henrissat B."/>
            <person name="Grigoriev I.V."/>
            <person name="Hibbett D."/>
            <person name="Nagy L.G."/>
            <person name="Martin F.M."/>
        </authorList>
    </citation>
    <scope>NUCLEOTIDE SEQUENCE</scope>
    <source>
        <strain evidence="3">UP504</strain>
    </source>
</reference>
<dbReference type="Proteomes" id="UP000886523">
    <property type="component" value="Unassembled WGS sequence"/>
</dbReference>
<proteinExistence type="predicted"/>
<comment type="caution">
    <text evidence="3">The sequence shown here is derived from an EMBL/GenBank/DDBJ whole genome shotgun (WGS) entry which is preliminary data.</text>
</comment>
<evidence type="ECO:0000256" key="2">
    <source>
        <dbReference type="SAM" id="Phobius"/>
    </source>
</evidence>
<feature type="transmembrane region" description="Helical" evidence="2">
    <location>
        <begin position="34"/>
        <end position="59"/>
    </location>
</feature>
<dbReference type="EMBL" id="MU128916">
    <property type="protein sequence ID" value="KAF9519694.1"/>
    <property type="molecule type" value="Genomic_DNA"/>
</dbReference>
<feature type="non-terminal residue" evidence="3">
    <location>
        <position position="130"/>
    </location>
</feature>
<evidence type="ECO:0000256" key="1">
    <source>
        <dbReference type="SAM" id="MobiDB-lite"/>
    </source>
</evidence>
<dbReference type="OrthoDB" id="10603092at2759"/>
<protein>
    <submittedName>
        <fullName evidence="3">Uncharacterized protein</fullName>
    </submittedName>
</protein>
<dbReference type="AlphaFoldDB" id="A0A9P6B8H0"/>
<organism evidence="3 4">
    <name type="scientific">Hydnum rufescens UP504</name>
    <dbReference type="NCBI Taxonomy" id="1448309"/>
    <lineage>
        <taxon>Eukaryota</taxon>
        <taxon>Fungi</taxon>
        <taxon>Dikarya</taxon>
        <taxon>Basidiomycota</taxon>
        <taxon>Agaricomycotina</taxon>
        <taxon>Agaricomycetes</taxon>
        <taxon>Cantharellales</taxon>
        <taxon>Hydnaceae</taxon>
        <taxon>Hydnum</taxon>
    </lineage>
</organism>
<name>A0A9P6B8H0_9AGAM</name>
<feature type="compositionally biased region" description="Polar residues" evidence="1">
    <location>
        <begin position="1"/>
        <end position="10"/>
    </location>
</feature>